<dbReference type="KEGG" id="tep:TepRe1_1514"/>
<sequence>MLDKKSFPFIITVSQMLSTMAAIALLNLEFDEKIQIILICLFFHVAGFAMIDFFHGQRQISGAAKSLFRVFRLTRHDFQNHLQVLYSMIQLKKYEDALKYIDSIKNKDKEVSYICNNLTNVSMITCLLEMLYTMKQKNINMSVEVIDKEPYVPQLSKLKEELQRYSLQLDKFQGEKDIKVILGKSKLEIFSKTTGERVIFNTKHIHLSDSKTPVFSRFN</sequence>
<dbReference type="HOGENOM" id="CLU_1260943_0_0_9"/>
<evidence type="ECO:0000313" key="6">
    <source>
        <dbReference type="EMBL" id="CDI40764.1"/>
    </source>
</evidence>
<keyword evidence="7" id="KW-1185">Reference proteome</keyword>
<dbReference type="STRING" id="1209989.TepRe1_1514"/>
<dbReference type="Pfam" id="PF14689">
    <property type="entry name" value="SPOB_a"/>
    <property type="match status" value="1"/>
</dbReference>
<feature type="transmembrane region" description="Helical" evidence="4">
    <location>
        <begin position="7"/>
        <end position="28"/>
    </location>
</feature>
<keyword evidence="1" id="KW-0597">Phosphoprotein</keyword>
<keyword evidence="3" id="KW-0418">Kinase</keyword>
<name>F4LVZ2_TEPAE</name>
<dbReference type="GO" id="GO:0000155">
    <property type="term" value="F:phosphorelay sensor kinase activity"/>
    <property type="evidence" value="ECO:0007669"/>
    <property type="project" value="InterPro"/>
</dbReference>
<protein>
    <recommendedName>
        <fullName evidence="5">SpoOB alpha-helical domain-containing protein</fullName>
    </recommendedName>
</protein>
<dbReference type="Gene3D" id="1.10.287.130">
    <property type="match status" value="1"/>
</dbReference>
<dbReference type="KEGG" id="tae:TepiRe1_1628"/>
<feature type="transmembrane region" description="Helical" evidence="4">
    <location>
        <begin position="34"/>
        <end position="54"/>
    </location>
</feature>
<evidence type="ECO:0000256" key="2">
    <source>
        <dbReference type="ARBA" id="ARBA00022679"/>
    </source>
</evidence>
<feature type="domain" description="SpoOB alpha-helical" evidence="5">
    <location>
        <begin position="64"/>
        <end position="116"/>
    </location>
</feature>
<keyword evidence="4" id="KW-0812">Transmembrane</keyword>
<dbReference type="RefSeq" id="WP_013778583.1">
    <property type="nucleotide sequence ID" value="NC_015519.1"/>
</dbReference>
<dbReference type="InterPro" id="IPR039506">
    <property type="entry name" value="SPOB_a"/>
</dbReference>
<dbReference type="EMBL" id="HF563609">
    <property type="protein sequence ID" value="CDI40764.1"/>
    <property type="molecule type" value="Genomic_DNA"/>
</dbReference>
<dbReference type="eggNOG" id="COG3290">
    <property type="taxonomic scope" value="Bacteria"/>
</dbReference>
<keyword evidence="2" id="KW-0808">Transferase</keyword>
<dbReference type="InterPro" id="IPR016120">
    <property type="entry name" value="Sig_transdc_His_kin_SpoOB"/>
</dbReference>
<organism evidence="6 7">
    <name type="scientific">Tepidanaerobacter acetatoxydans (strain DSM 21804 / JCM 16047 / Re1)</name>
    <dbReference type="NCBI Taxonomy" id="1209989"/>
    <lineage>
        <taxon>Bacteria</taxon>
        <taxon>Bacillati</taxon>
        <taxon>Bacillota</taxon>
        <taxon>Clostridia</taxon>
        <taxon>Thermosediminibacterales</taxon>
        <taxon>Tepidanaerobacteraceae</taxon>
        <taxon>Tepidanaerobacter</taxon>
    </lineage>
</organism>
<keyword evidence="4" id="KW-1133">Transmembrane helix</keyword>
<dbReference type="AlphaFoldDB" id="F4LVZ2"/>
<evidence type="ECO:0000256" key="3">
    <source>
        <dbReference type="ARBA" id="ARBA00022777"/>
    </source>
</evidence>
<dbReference type="OrthoDB" id="1677679at2"/>
<gene>
    <name evidence="6" type="ordered locus">TEPIRE1_1628</name>
</gene>
<dbReference type="Proteomes" id="UP000010802">
    <property type="component" value="Chromosome"/>
</dbReference>
<evidence type="ECO:0000256" key="1">
    <source>
        <dbReference type="ARBA" id="ARBA00022553"/>
    </source>
</evidence>
<accession>F4LVZ2</accession>
<evidence type="ECO:0000313" key="7">
    <source>
        <dbReference type="Proteomes" id="UP000010802"/>
    </source>
</evidence>
<keyword evidence="4" id="KW-0472">Membrane</keyword>
<dbReference type="SUPFAM" id="SSF55890">
    <property type="entry name" value="Sporulation response regulatory protein Spo0B"/>
    <property type="match status" value="1"/>
</dbReference>
<evidence type="ECO:0000259" key="5">
    <source>
        <dbReference type="Pfam" id="PF14689"/>
    </source>
</evidence>
<evidence type="ECO:0000256" key="4">
    <source>
        <dbReference type="SAM" id="Phobius"/>
    </source>
</evidence>
<proteinExistence type="predicted"/>
<reference evidence="7" key="1">
    <citation type="journal article" date="2013" name="Genome Announc.">
        <title>First genome sequence of a syntrophic acetate-oxidizing bacterium, Tepidanaerobacter acetatoxydans strain Re1.</title>
        <authorList>
            <person name="Manzoor S."/>
            <person name="Bongcam-Rudloff E."/>
            <person name="Schnurer A."/>
            <person name="Muller B."/>
        </authorList>
    </citation>
    <scope>NUCLEOTIDE SEQUENCE [LARGE SCALE GENOMIC DNA]</scope>
    <source>
        <strain evidence="7">Re1</strain>
    </source>
</reference>